<accession>A0AAE3R194</accession>
<dbReference type="Proteomes" id="UP001232063">
    <property type="component" value="Unassembled WGS sequence"/>
</dbReference>
<sequence>MTILAKSQKVHAEDLHFEHTLWLNELGFYKQELAIFQKRLIEVANRNNLEEFRKSLSHLQNQIIIQNEQSDIHLHDFKLAEKELKKIINANPIAYEHRLFEDHSKERERMKRFVEIYDGFKNEFNTFLIKWM</sequence>
<keyword evidence="2" id="KW-1185">Reference proteome</keyword>
<reference evidence="1" key="1">
    <citation type="submission" date="2023-05" db="EMBL/GenBank/DDBJ databases">
        <authorList>
            <person name="Zhang X."/>
        </authorList>
    </citation>
    <scope>NUCLEOTIDE SEQUENCE</scope>
    <source>
        <strain evidence="1">BD1B2-1</strain>
    </source>
</reference>
<organism evidence="1 2">
    <name type="scientific">Xanthocytophaga agilis</name>
    <dbReference type="NCBI Taxonomy" id="3048010"/>
    <lineage>
        <taxon>Bacteria</taxon>
        <taxon>Pseudomonadati</taxon>
        <taxon>Bacteroidota</taxon>
        <taxon>Cytophagia</taxon>
        <taxon>Cytophagales</taxon>
        <taxon>Rhodocytophagaceae</taxon>
        <taxon>Xanthocytophaga</taxon>
    </lineage>
</organism>
<protein>
    <submittedName>
        <fullName evidence="1">Uncharacterized protein</fullName>
    </submittedName>
</protein>
<gene>
    <name evidence="1" type="ORF">QNI22_14690</name>
</gene>
<name>A0AAE3R194_9BACT</name>
<proteinExistence type="predicted"/>
<dbReference type="AlphaFoldDB" id="A0AAE3R194"/>
<dbReference type="RefSeq" id="WP_314511637.1">
    <property type="nucleotide sequence ID" value="NZ_JASJOU010000004.1"/>
</dbReference>
<comment type="caution">
    <text evidence="1">The sequence shown here is derived from an EMBL/GenBank/DDBJ whole genome shotgun (WGS) entry which is preliminary data.</text>
</comment>
<evidence type="ECO:0000313" key="1">
    <source>
        <dbReference type="EMBL" id="MDJ1501911.1"/>
    </source>
</evidence>
<dbReference type="EMBL" id="JASJOU010000004">
    <property type="protein sequence ID" value="MDJ1501911.1"/>
    <property type="molecule type" value="Genomic_DNA"/>
</dbReference>
<evidence type="ECO:0000313" key="2">
    <source>
        <dbReference type="Proteomes" id="UP001232063"/>
    </source>
</evidence>